<dbReference type="EMBL" id="BAABJI010000002">
    <property type="protein sequence ID" value="GAA4920182.1"/>
    <property type="molecule type" value="Genomic_DNA"/>
</dbReference>
<evidence type="ECO:0000313" key="1">
    <source>
        <dbReference type="EMBL" id="GAA4920182.1"/>
    </source>
</evidence>
<evidence type="ECO:0000313" key="2">
    <source>
        <dbReference type="Proteomes" id="UP001501436"/>
    </source>
</evidence>
<accession>A0ABP9FXD1</accession>
<reference evidence="2" key="1">
    <citation type="journal article" date="2019" name="Int. J. Syst. Evol. Microbiol.">
        <title>The Global Catalogue of Microorganisms (GCM) 10K type strain sequencing project: providing services to taxonomists for standard genome sequencing and annotation.</title>
        <authorList>
            <consortium name="The Broad Institute Genomics Platform"/>
            <consortium name="The Broad Institute Genome Sequencing Center for Infectious Disease"/>
            <person name="Wu L."/>
            <person name="Ma J."/>
        </authorList>
    </citation>
    <scope>NUCLEOTIDE SEQUENCE [LARGE SCALE GENOMIC DNA]</scope>
    <source>
        <strain evidence="2">JCM 18283</strain>
    </source>
</reference>
<organism evidence="1 2">
    <name type="scientific">Mucilaginibacter defluvii</name>
    <dbReference type="NCBI Taxonomy" id="1196019"/>
    <lineage>
        <taxon>Bacteria</taxon>
        <taxon>Pseudomonadati</taxon>
        <taxon>Bacteroidota</taxon>
        <taxon>Sphingobacteriia</taxon>
        <taxon>Sphingobacteriales</taxon>
        <taxon>Sphingobacteriaceae</taxon>
        <taxon>Mucilaginibacter</taxon>
    </lineage>
</organism>
<gene>
    <name evidence="1" type="ORF">GCM10023313_24960</name>
</gene>
<proteinExistence type="predicted"/>
<comment type="caution">
    <text evidence="1">The sequence shown here is derived from an EMBL/GenBank/DDBJ whole genome shotgun (WGS) entry which is preliminary data.</text>
</comment>
<sequence length="56" mass="6490">MSVFVTEFKDLVKEQASQCTYDDQAHGHRNANQVHYCKANEQNHEACRQVANILRL</sequence>
<name>A0ABP9FXD1_9SPHI</name>
<keyword evidence="2" id="KW-1185">Reference proteome</keyword>
<protein>
    <submittedName>
        <fullName evidence="1">Uncharacterized protein</fullName>
    </submittedName>
</protein>
<dbReference type="Proteomes" id="UP001501436">
    <property type="component" value="Unassembled WGS sequence"/>
</dbReference>